<evidence type="ECO:0000313" key="4">
    <source>
        <dbReference type="Proteomes" id="UP000017836"/>
    </source>
</evidence>
<organism evidence="3 4">
    <name type="scientific">Amborella trichopoda</name>
    <dbReference type="NCBI Taxonomy" id="13333"/>
    <lineage>
        <taxon>Eukaryota</taxon>
        <taxon>Viridiplantae</taxon>
        <taxon>Streptophyta</taxon>
        <taxon>Embryophyta</taxon>
        <taxon>Tracheophyta</taxon>
        <taxon>Spermatophyta</taxon>
        <taxon>Magnoliopsida</taxon>
        <taxon>Amborellales</taxon>
        <taxon>Amborellaceae</taxon>
        <taxon>Amborella</taxon>
    </lineage>
</organism>
<evidence type="ECO:0000313" key="3">
    <source>
        <dbReference type="EMBL" id="ERN19251.1"/>
    </source>
</evidence>
<dbReference type="GO" id="GO:0046872">
    <property type="term" value="F:metal ion binding"/>
    <property type="evidence" value="ECO:0007669"/>
    <property type="project" value="UniProtKB-KW"/>
</dbReference>
<sequence>MATHLHMNQGTGKTSYAKHSWVQKHGLEVVKPITEDAVSNILSADFTDSFAIVDLGCSSGPNTFFALITIIRAVCARCQENSRPMPEFQVYLNDLPENDFNSIFRALPLFYELMREKDGVPGSCFVAGVPNTFYCRLFPANSLHLVHSSYSLHWRSQVPSGLYDENGNPLNKGNIYISEASPPSVREAYLQQFQKDFSSFLRFRSQEVVRGGCMVLIFFGRSSTQQGDEEFHFLWTVLSQAIRNLVSKGLVEEEKLDSFDLPFYDPSAQEVEEEVKREGSFTIARFEQLPLAPWGANKSGKDLALTMRAVVEPLVKYHFGEELMDMLFEEYAQLLQFEINGGKKKHVHFVLVLKNTK</sequence>
<dbReference type="InterPro" id="IPR042086">
    <property type="entry name" value="MeTrfase_capping"/>
</dbReference>
<dbReference type="EMBL" id="KI392075">
    <property type="protein sequence ID" value="ERN19251.1"/>
    <property type="molecule type" value="Genomic_DNA"/>
</dbReference>
<dbReference type="Gramene" id="ERN19251">
    <property type="protein sequence ID" value="ERN19251"/>
    <property type="gene ID" value="AMTR_s00061p00209560"/>
</dbReference>
<keyword evidence="2" id="KW-0460">Magnesium</keyword>
<evidence type="ECO:0000256" key="1">
    <source>
        <dbReference type="ARBA" id="ARBA00022723"/>
    </source>
</evidence>
<accession>U5D0V3</accession>
<reference evidence="4" key="1">
    <citation type="journal article" date="2013" name="Science">
        <title>The Amborella genome and the evolution of flowering plants.</title>
        <authorList>
            <consortium name="Amborella Genome Project"/>
        </authorList>
    </citation>
    <scope>NUCLEOTIDE SEQUENCE [LARGE SCALE GENOMIC DNA]</scope>
</reference>
<dbReference type="InterPro" id="IPR005299">
    <property type="entry name" value="MeTrfase_7"/>
</dbReference>
<evidence type="ECO:0000256" key="2">
    <source>
        <dbReference type="ARBA" id="ARBA00022842"/>
    </source>
</evidence>
<dbReference type="Gene3D" id="1.10.1200.270">
    <property type="entry name" value="Methyltransferase, alpha-helical capping domain"/>
    <property type="match status" value="1"/>
</dbReference>
<dbReference type="PANTHER" id="PTHR31009">
    <property type="entry name" value="S-ADENOSYL-L-METHIONINE:CARBOXYL METHYLTRANSFERASE FAMILY PROTEIN"/>
    <property type="match status" value="1"/>
</dbReference>
<dbReference type="Gene3D" id="3.40.50.150">
    <property type="entry name" value="Vaccinia Virus protein VP39"/>
    <property type="match status" value="1"/>
</dbReference>
<proteinExistence type="predicted"/>
<dbReference type="InterPro" id="IPR029063">
    <property type="entry name" value="SAM-dependent_MTases_sf"/>
</dbReference>
<dbReference type="GO" id="GO:0032259">
    <property type="term" value="P:methylation"/>
    <property type="evidence" value="ECO:0000318"/>
    <property type="project" value="GO_Central"/>
</dbReference>
<protein>
    <submittedName>
        <fullName evidence="3">Uncharacterized protein</fullName>
    </submittedName>
</protein>
<dbReference type="OrthoDB" id="1523883at2759"/>
<dbReference type="OMA" id="FTIARFE"/>
<dbReference type="Proteomes" id="UP000017836">
    <property type="component" value="Unassembled WGS sequence"/>
</dbReference>
<dbReference type="AlphaFoldDB" id="U5D0V3"/>
<dbReference type="eggNOG" id="ENOG502QQVK">
    <property type="taxonomic scope" value="Eukaryota"/>
</dbReference>
<name>U5D0V3_AMBTC</name>
<gene>
    <name evidence="3" type="ORF">AMTR_s00061p00209560</name>
</gene>
<keyword evidence="1" id="KW-0479">Metal-binding</keyword>
<keyword evidence="4" id="KW-1185">Reference proteome</keyword>
<dbReference type="HOGENOM" id="CLU_019628_2_0_1"/>
<dbReference type="GO" id="GO:0008757">
    <property type="term" value="F:S-adenosylmethionine-dependent methyltransferase activity"/>
    <property type="evidence" value="ECO:0000318"/>
    <property type="project" value="GO_Central"/>
</dbReference>
<dbReference type="KEGG" id="atr:18447628"/>
<dbReference type="Pfam" id="PF03492">
    <property type="entry name" value="Methyltransf_7"/>
    <property type="match status" value="1"/>
</dbReference>
<dbReference type="SUPFAM" id="SSF53335">
    <property type="entry name" value="S-adenosyl-L-methionine-dependent methyltransferases"/>
    <property type="match status" value="1"/>
</dbReference>